<feature type="compositionally biased region" description="Basic and acidic residues" evidence="6">
    <location>
        <begin position="695"/>
        <end position="715"/>
    </location>
</feature>
<gene>
    <name evidence="9" type="ORF">HNR10_005185</name>
</gene>
<dbReference type="InterPro" id="IPR050428">
    <property type="entry name" value="TCS_sensor_his_kinase"/>
</dbReference>
<evidence type="ECO:0000259" key="8">
    <source>
        <dbReference type="SMART" id="SM00387"/>
    </source>
</evidence>
<dbReference type="RefSeq" id="WP_179827919.1">
    <property type="nucleotide sequence ID" value="NZ_JACCFS010000001.1"/>
</dbReference>
<accession>A0A7Z0ES56</accession>
<evidence type="ECO:0000256" key="5">
    <source>
        <dbReference type="ARBA" id="ARBA00022777"/>
    </source>
</evidence>
<dbReference type="Proteomes" id="UP000572051">
    <property type="component" value="Unassembled WGS sequence"/>
</dbReference>
<dbReference type="SUPFAM" id="SSF55874">
    <property type="entry name" value="ATPase domain of HSP90 chaperone/DNA topoisomerase II/histidine kinase"/>
    <property type="match status" value="1"/>
</dbReference>
<evidence type="ECO:0000256" key="4">
    <source>
        <dbReference type="ARBA" id="ARBA00022679"/>
    </source>
</evidence>
<dbReference type="SMART" id="SM00387">
    <property type="entry name" value="HATPase_c"/>
    <property type="match status" value="1"/>
</dbReference>
<keyword evidence="4" id="KW-0808">Transferase</keyword>
<feature type="compositionally biased region" description="Low complexity" evidence="6">
    <location>
        <begin position="759"/>
        <end position="774"/>
    </location>
</feature>
<dbReference type="EMBL" id="JACCFS010000001">
    <property type="protein sequence ID" value="NYJ37304.1"/>
    <property type="molecule type" value="Genomic_DNA"/>
</dbReference>
<feature type="compositionally biased region" description="Basic and acidic residues" evidence="6">
    <location>
        <begin position="850"/>
        <end position="862"/>
    </location>
</feature>
<protein>
    <recommendedName>
        <fullName evidence="2">histidine kinase</fullName>
        <ecNumber evidence="2">2.7.13.3</ecNumber>
    </recommendedName>
</protein>
<evidence type="ECO:0000256" key="2">
    <source>
        <dbReference type="ARBA" id="ARBA00012438"/>
    </source>
</evidence>
<dbReference type="PANTHER" id="PTHR45436:SF5">
    <property type="entry name" value="SENSOR HISTIDINE KINASE TRCS"/>
    <property type="match status" value="1"/>
</dbReference>
<keyword evidence="5 9" id="KW-0418">Kinase</keyword>
<dbReference type="GO" id="GO:0004673">
    <property type="term" value="F:protein histidine kinase activity"/>
    <property type="evidence" value="ECO:0007669"/>
    <property type="project" value="UniProtKB-EC"/>
</dbReference>
<evidence type="ECO:0000256" key="3">
    <source>
        <dbReference type="ARBA" id="ARBA00022553"/>
    </source>
</evidence>
<dbReference type="Pfam" id="PF08376">
    <property type="entry name" value="NIT"/>
    <property type="match status" value="1"/>
</dbReference>
<feature type="region of interest" description="Disordered" evidence="6">
    <location>
        <begin position="229"/>
        <end position="268"/>
    </location>
</feature>
<dbReference type="Pfam" id="PF02518">
    <property type="entry name" value="HATPase_c"/>
    <property type="match status" value="1"/>
</dbReference>
<dbReference type="InterPro" id="IPR013587">
    <property type="entry name" value="Nitrate/nitrite_sensing"/>
</dbReference>
<dbReference type="GO" id="GO:0000160">
    <property type="term" value="P:phosphorelay signal transduction system"/>
    <property type="evidence" value="ECO:0007669"/>
    <property type="project" value="TreeGrafter"/>
</dbReference>
<dbReference type="EC" id="2.7.13.3" evidence="2"/>
<dbReference type="PANTHER" id="PTHR45436">
    <property type="entry name" value="SENSOR HISTIDINE KINASE YKOH"/>
    <property type="match status" value="1"/>
</dbReference>
<proteinExistence type="predicted"/>
<comment type="caution">
    <text evidence="9">The sequence shown here is derived from an EMBL/GenBank/DDBJ whole genome shotgun (WGS) entry which is preliminary data.</text>
</comment>
<feature type="domain" description="Histidine kinase/HSP90-like ATPase" evidence="8">
    <location>
        <begin position="554"/>
        <end position="667"/>
    </location>
</feature>
<comment type="catalytic activity">
    <reaction evidence="1">
        <text>ATP + protein L-histidine = ADP + protein N-phospho-L-histidine.</text>
        <dbReference type="EC" id="2.7.13.3"/>
    </reaction>
</comment>
<name>A0A7Z0ES56_9ACTN</name>
<dbReference type="InterPro" id="IPR036890">
    <property type="entry name" value="HATPase_C_sf"/>
</dbReference>
<dbReference type="InterPro" id="IPR003594">
    <property type="entry name" value="HATPase_dom"/>
</dbReference>
<feature type="region of interest" description="Disordered" evidence="6">
    <location>
        <begin position="695"/>
        <end position="878"/>
    </location>
</feature>
<keyword evidence="7" id="KW-0812">Transmembrane</keyword>
<evidence type="ECO:0000256" key="6">
    <source>
        <dbReference type="SAM" id="MobiDB-lite"/>
    </source>
</evidence>
<reference evidence="9 10" key="1">
    <citation type="submission" date="2020-07" db="EMBL/GenBank/DDBJ databases">
        <title>Sequencing the genomes of 1000 actinobacteria strains.</title>
        <authorList>
            <person name="Klenk H.-P."/>
        </authorList>
    </citation>
    <scope>NUCLEOTIDE SEQUENCE [LARGE SCALE GENOMIC DNA]</scope>
    <source>
        <strain evidence="9 10">DSM 44442</strain>
    </source>
</reference>
<keyword evidence="3" id="KW-0597">Phosphoprotein</keyword>
<evidence type="ECO:0000313" key="9">
    <source>
        <dbReference type="EMBL" id="NYJ37304.1"/>
    </source>
</evidence>
<evidence type="ECO:0000256" key="1">
    <source>
        <dbReference type="ARBA" id="ARBA00000085"/>
    </source>
</evidence>
<feature type="transmembrane region" description="Helical" evidence="7">
    <location>
        <begin position="18"/>
        <end position="39"/>
    </location>
</feature>
<organism evidence="9 10">
    <name type="scientific">Nocardiopsis aegyptia</name>
    <dbReference type="NCBI Taxonomy" id="220378"/>
    <lineage>
        <taxon>Bacteria</taxon>
        <taxon>Bacillati</taxon>
        <taxon>Actinomycetota</taxon>
        <taxon>Actinomycetes</taxon>
        <taxon>Streptosporangiales</taxon>
        <taxon>Nocardiopsidaceae</taxon>
        <taxon>Nocardiopsis</taxon>
    </lineage>
</organism>
<dbReference type="AlphaFoldDB" id="A0A7Z0ES56"/>
<evidence type="ECO:0000313" key="10">
    <source>
        <dbReference type="Proteomes" id="UP000572051"/>
    </source>
</evidence>
<dbReference type="GO" id="GO:0005886">
    <property type="term" value="C:plasma membrane"/>
    <property type="evidence" value="ECO:0007669"/>
    <property type="project" value="TreeGrafter"/>
</dbReference>
<sequence length="878" mass="92517">MAQPGGNKRGIRAQLNRIVLIPSITFLVLFVVISAATLAQAVSLRAALSEGRAGIELAELLTLLQEERRIGAEYLAAPTGDRRDALAAAGTDTDLAVDDLRSLADDLGDQDDPATAPLADDFVDSLGAVTELRADNLTAPGDADAALLAYTTAIHQGIRLYAGTARALDDGTASAEASATTDLMWAQESFSHADAVIGSVLARDTLTRTDQTEIAALTADARHRVETVHTGDAAPSAEVDPADPTGTAGTGGTDAVEEADGGPNPLTLAAGEPWQDALSIAGTLARHEAEVAVDPVTGEVERGSAPPAGLDGWREAADAVNADLSAITADRAASVVDATDSASTWMFSLALGGGITSLFAGTVAYGVAAHSVGRLTYRLARLRADTLGTARTDLPRIVRRLEAGESVDLDTEMKQLDHGDDEVGQVADAFNIAQRTAVGAAVKQADIRAGVSRVFLGIAHRNQSLVQRQIQLLDRVEREEEDPDLLESLFQLDHLATRGRRHAENLIILGGAQPGRRWRHPIPIVDILRGAISETEEYARVRLVSVPDLSLSGAVVADVIHMIAELVENATAYSPPHTEVTIVTETVPKGVAVEIEDRGLGMAEDALARANTTLSEAPEFDVMVPGTDAQLGLFVVARLAAKHDIQVQLRPSPYGGTRAAVLIPSALVAAQPGPGTERPRIAALARRDLLDQKVSREERATRRARDVLAPEDTPRGARALLRPVPAPGEDGPAVERRNGPLLRQVPDLATDTGAHPLGAATDTPAPADTPTAPRDAPEPTLPGRVGARPDRPGLPRRRRQASLAPQLKHDTAAGVPVEPDPGERPDATERSPEEARRMMDAFSAGTRRGRAADVEETGREYGSDQVGASTDDRRGESD</sequence>
<evidence type="ECO:0000256" key="7">
    <source>
        <dbReference type="SAM" id="Phobius"/>
    </source>
</evidence>
<keyword evidence="10" id="KW-1185">Reference proteome</keyword>
<feature type="compositionally biased region" description="Basic and acidic residues" evidence="6">
    <location>
        <begin position="821"/>
        <end position="839"/>
    </location>
</feature>
<dbReference type="Gene3D" id="3.30.565.10">
    <property type="entry name" value="Histidine kinase-like ATPase, C-terminal domain"/>
    <property type="match status" value="1"/>
</dbReference>
<keyword evidence="7" id="KW-1133">Transmembrane helix</keyword>
<keyword evidence="7" id="KW-0472">Membrane</keyword>